<accession>A0A919UVE7</accession>
<dbReference type="Gene3D" id="3.40.50.720">
    <property type="entry name" value="NAD(P)-binding Rossmann-like Domain"/>
    <property type="match status" value="1"/>
</dbReference>
<dbReference type="InterPro" id="IPR001509">
    <property type="entry name" value="Epimerase_deHydtase"/>
</dbReference>
<dbReference type="EMBL" id="BOOA01000121">
    <property type="protein sequence ID" value="GIH29345.1"/>
    <property type="molecule type" value="Genomic_DNA"/>
</dbReference>
<keyword evidence="3" id="KW-1185">Reference proteome</keyword>
<dbReference type="PANTHER" id="PTHR43245">
    <property type="entry name" value="BIFUNCTIONAL POLYMYXIN RESISTANCE PROTEIN ARNA"/>
    <property type="match status" value="1"/>
</dbReference>
<dbReference type="SUPFAM" id="SSF51735">
    <property type="entry name" value="NAD(P)-binding Rossmann-fold domains"/>
    <property type="match status" value="1"/>
</dbReference>
<dbReference type="InterPro" id="IPR050177">
    <property type="entry name" value="Lipid_A_modif_metabolic_enz"/>
</dbReference>
<dbReference type="InterPro" id="IPR036291">
    <property type="entry name" value="NAD(P)-bd_dom_sf"/>
</dbReference>
<evidence type="ECO:0000313" key="3">
    <source>
        <dbReference type="Proteomes" id="UP000640052"/>
    </source>
</evidence>
<dbReference type="Gene3D" id="3.90.25.10">
    <property type="entry name" value="UDP-galactose 4-epimerase, domain 1"/>
    <property type="match status" value="1"/>
</dbReference>
<proteinExistence type="predicted"/>
<reference evidence="2" key="1">
    <citation type="submission" date="2021-01" db="EMBL/GenBank/DDBJ databases">
        <title>Whole genome shotgun sequence of Acrocarpospora phusangensis NBRC 108782.</title>
        <authorList>
            <person name="Komaki H."/>
            <person name="Tamura T."/>
        </authorList>
    </citation>
    <scope>NUCLEOTIDE SEQUENCE</scope>
    <source>
        <strain evidence="2">NBRC 108782</strain>
    </source>
</reference>
<sequence>MRILVTGGAGFIGSTLVDRLLLDGHDVVVVDDLSAGGHRNPDAALHVLDVRDPALAEAAKGAEVVCHLAAQISVRESVADPLHDAQVNVAGTVNVLEAARRAGARKVVFASSVAVYGQPSAIPVPGDAVPDPRSPYAAGKLSAETYLSAYRALHGIEYTTLVLSNVYGPRQSPGGEAGVVAIFTDALLAGRPTVLFGEGAQTRDYVFVEDVVDGFARACGPRGDGRRFNLGTGVQTTDRDLHALIAAAAGAPDLPGLAPARLGDLPAMAVDPAPAREGLGWHPRTDLASGLKITVEWVRNHAT</sequence>
<name>A0A919UVE7_9ACTN</name>
<dbReference type="PANTHER" id="PTHR43245:SF13">
    <property type="entry name" value="UDP-D-APIOSE_UDP-D-XYLOSE SYNTHASE 2"/>
    <property type="match status" value="1"/>
</dbReference>
<dbReference type="Pfam" id="PF01370">
    <property type="entry name" value="Epimerase"/>
    <property type="match status" value="1"/>
</dbReference>
<evidence type="ECO:0000313" key="2">
    <source>
        <dbReference type="EMBL" id="GIH29345.1"/>
    </source>
</evidence>
<comment type="caution">
    <text evidence="2">The sequence shown here is derived from an EMBL/GenBank/DDBJ whole genome shotgun (WGS) entry which is preliminary data.</text>
</comment>
<gene>
    <name evidence="2" type="ORF">Aph01nite_76550</name>
</gene>
<feature type="domain" description="NAD-dependent epimerase/dehydratase" evidence="1">
    <location>
        <begin position="3"/>
        <end position="231"/>
    </location>
</feature>
<organism evidence="2 3">
    <name type="scientific">Acrocarpospora phusangensis</name>
    <dbReference type="NCBI Taxonomy" id="1070424"/>
    <lineage>
        <taxon>Bacteria</taxon>
        <taxon>Bacillati</taxon>
        <taxon>Actinomycetota</taxon>
        <taxon>Actinomycetes</taxon>
        <taxon>Streptosporangiales</taxon>
        <taxon>Streptosporangiaceae</taxon>
        <taxon>Acrocarpospora</taxon>
    </lineage>
</organism>
<protein>
    <submittedName>
        <fullName evidence="2">UDP-glucose 4-epimerase</fullName>
    </submittedName>
</protein>
<dbReference type="AlphaFoldDB" id="A0A919UVE7"/>
<evidence type="ECO:0000259" key="1">
    <source>
        <dbReference type="Pfam" id="PF01370"/>
    </source>
</evidence>
<dbReference type="Proteomes" id="UP000640052">
    <property type="component" value="Unassembled WGS sequence"/>
</dbReference>
<dbReference type="RefSeq" id="WP_204045957.1">
    <property type="nucleotide sequence ID" value="NZ_BOOA01000121.1"/>
</dbReference>